<comment type="caution">
    <text evidence="9">The sequence shown here is derived from an EMBL/GenBank/DDBJ whole genome shotgun (WGS) entry which is preliminary data.</text>
</comment>
<evidence type="ECO:0000256" key="4">
    <source>
        <dbReference type="ARBA" id="ARBA00022475"/>
    </source>
</evidence>
<dbReference type="PANTHER" id="PTHR38438">
    <property type="entry name" value="RIBOFLAVIN TRANSPORTER RIBU"/>
    <property type="match status" value="1"/>
</dbReference>
<reference evidence="9" key="1">
    <citation type="journal article" date="2021" name="PeerJ">
        <title>Extensive microbial diversity within the chicken gut microbiome revealed by metagenomics and culture.</title>
        <authorList>
            <person name="Gilroy R."/>
            <person name="Ravi A."/>
            <person name="Getino M."/>
            <person name="Pursley I."/>
            <person name="Horton D.L."/>
            <person name="Alikhan N.F."/>
            <person name="Baker D."/>
            <person name="Gharbi K."/>
            <person name="Hall N."/>
            <person name="Watson M."/>
            <person name="Adriaenssens E.M."/>
            <person name="Foster-Nyarko E."/>
            <person name="Jarju S."/>
            <person name="Secka A."/>
            <person name="Antonio M."/>
            <person name="Oren A."/>
            <person name="Chaudhuri R.R."/>
            <person name="La Ragione R."/>
            <person name="Hildebrand F."/>
            <person name="Pallen M.J."/>
        </authorList>
    </citation>
    <scope>NUCLEOTIDE SEQUENCE</scope>
    <source>
        <strain evidence="9">ChiSjej1B19-8411</strain>
    </source>
</reference>
<gene>
    <name evidence="9" type="ORF">IAA45_10385</name>
</gene>
<keyword evidence="3" id="KW-0813">Transport</keyword>
<evidence type="ECO:0000256" key="1">
    <source>
        <dbReference type="ARBA" id="ARBA00004651"/>
    </source>
</evidence>
<dbReference type="EMBL" id="DXEX01000222">
    <property type="protein sequence ID" value="HIX60103.1"/>
    <property type="molecule type" value="Genomic_DNA"/>
</dbReference>
<evidence type="ECO:0000256" key="7">
    <source>
        <dbReference type="ARBA" id="ARBA00023136"/>
    </source>
</evidence>
<accession>A0A9D1WJJ4</accession>
<keyword evidence="4" id="KW-1003">Cell membrane</keyword>
<keyword evidence="7 8" id="KW-0472">Membrane</keyword>
<sequence>MSEQAVSRNRQTVRNEGAKKAAQIGMLCALAYMVMVIIKVPVVLFLQYEPKDVIITLGGFIFGPMASFLISFIVGIVEMVTVSDTGIIGCIMNILSSVSFACVAAFIYKREHSRKGAIKGLVLGSVAMTVIMLLWNYLITPLYMGYPRETVAAMLIPTFLPFNLLKSGLNSAILLLIYKPVVTALRKARLIEPQAAGTESGKGVSSFGIGAVAVLIIATCVLIILSMQGII</sequence>
<name>A0A9D1WJJ4_9FIRM</name>
<dbReference type="GO" id="GO:0032217">
    <property type="term" value="F:riboflavin transmembrane transporter activity"/>
    <property type="evidence" value="ECO:0007669"/>
    <property type="project" value="InterPro"/>
</dbReference>
<evidence type="ECO:0000256" key="5">
    <source>
        <dbReference type="ARBA" id="ARBA00022692"/>
    </source>
</evidence>
<evidence type="ECO:0000256" key="8">
    <source>
        <dbReference type="SAM" id="Phobius"/>
    </source>
</evidence>
<protein>
    <submittedName>
        <fullName evidence="9">ECF transporter S component</fullName>
    </submittedName>
</protein>
<dbReference type="Pfam" id="PF12822">
    <property type="entry name" value="ECF_trnsprt"/>
    <property type="match status" value="1"/>
</dbReference>
<comment type="subcellular location">
    <subcellularLocation>
        <location evidence="1">Cell membrane</location>
        <topology evidence="1">Multi-pass membrane protein</topology>
    </subcellularLocation>
</comment>
<feature type="transmembrane region" description="Helical" evidence="8">
    <location>
        <begin position="120"/>
        <end position="139"/>
    </location>
</feature>
<reference evidence="9" key="2">
    <citation type="submission" date="2021-04" db="EMBL/GenBank/DDBJ databases">
        <authorList>
            <person name="Gilroy R."/>
        </authorList>
    </citation>
    <scope>NUCLEOTIDE SEQUENCE</scope>
    <source>
        <strain evidence="9">ChiSjej1B19-8411</strain>
    </source>
</reference>
<evidence type="ECO:0000256" key="2">
    <source>
        <dbReference type="ARBA" id="ARBA00005540"/>
    </source>
</evidence>
<feature type="transmembrane region" description="Helical" evidence="8">
    <location>
        <begin position="159"/>
        <end position="182"/>
    </location>
</feature>
<feature type="transmembrane region" description="Helical" evidence="8">
    <location>
        <begin position="53"/>
        <end position="74"/>
    </location>
</feature>
<feature type="transmembrane region" description="Helical" evidence="8">
    <location>
        <begin position="86"/>
        <end position="108"/>
    </location>
</feature>
<evidence type="ECO:0000313" key="10">
    <source>
        <dbReference type="Proteomes" id="UP000886817"/>
    </source>
</evidence>
<evidence type="ECO:0000256" key="6">
    <source>
        <dbReference type="ARBA" id="ARBA00022989"/>
    </source>
</evidence>
<dbReference type="Proteomes" id="UP000886817">
    <property type="component" value="Unassembled WGS sequence"/>
</dbReference>
<dbReference type="InterPro" id="IPR024529">
    <property type="entry name" value="ECF_trnsprt_substrate-spec"/>
</dbReference>
<evidence type="ECO:0000313" key="9">
    <source>
        <dbReference type="EMBL" id="HIX60103.1"/>
    </source>
</evidence>
<dbReference type="AlphaFoldDB" id="A0A9D1WJJ4"/>
<dbReference type="GO" id="GO:0005886">
    <property type="term" value="C:plasma membrane"/>
    <property type="evidence" value="ECO:0007669"/>
    <property type="project" value="UniProtKB-SubCell"/>
</dbReference>
<organism evidence="9 10">
    <name type="scientific">Candidatus Blautia gallistercoris</name>
    <dbReference type="NCBI Taxonomy" id="2838490"/>
    <lineage>
        <taxon>Bacteria</taxon>
        <taxon>Bacillati</taxon>
        <taxon>Bacillota</taxon>
        <taxon>Clostridia</taxon>
        <taxon>Lachnospirales</taxon>
        <taxon>Lachnospiraceae</taxon>
        <taxon>Blautia</taxon>
    </lineage>
</organism>
<dbReference type="PANTHER" id="PTHR38438:SF1">
    <property type="entry name" value="RIBOFLAVIN TRANSPORTER RIBU"/>
    <property type="match status" value="1"/>
</dbReference>
<feature type="transmembrane region" description="Helical" evidence="8">
    <location>
        <begin position="203"/>
        <end position="225"/>
    </location>
</feature>
<keyword evidence="6 8" id="KW-1133">Transmembrane helix</keyword>
<proteinExistence type="inferred from homology"/>
<feature type="transmembrane region" description="Helical" evidence="8">
    <location>
        <begin position="24"/>
        <end position="46"/>
    </location>
</feature>
<comment type="similarity">
    <text evidence="2">Belongs to the prokaryotic riboflavin transporter (P-RFT) (TC 2.A.87) family.</text>
</comment>
<dbReference type="Gene3D" id="1.10.1760.20">
    <property type="match status" value="1"/>
</dbReference>
<evidence type="ECO:0000256" key="3">
    <source>
        <dbReference type="ARBA" id="ARBA00022448"/>
    </source>
</evidence>
<dbReference type="InterPro" id="IPR025720">
    <property type="entry name" value="RibU"/>
</dbReference>
<keyword evidence="5 8" id="KW-0812">Transmembrane</keyword>